<dbReference type="EMBL" id="JBHTCF010000001">
    <property type="protein sequence ID" value="MFC7302842.1"/>
    <property type="molecule type" value="Genomic_DNA"/>
</dbReference>
<dbReference type="Proteomes" id="UP001596523">
    <property type="component" value="Unassembled WGS sequence"/>
</dbReference>
<accession>A0ABW2JBD8</accession>
<evidence type="ECO:0000313" key="1">
    <source>
        <dbReference type="EMBL" id="MFC7302842.1"/>
    </source>
</evidence>
<reference evidence="2" key="1">
    <citation type="journal article" date="2019" name="Int. J. Syst. Evol. Microbiol.">
        <title>The Global Catalogue of Microorganisms (GCM) 10K type strain sequencing project: providing services to taxonomists for standard genome sequencing and annotation.</title>
        <authorList>
            <consortium name="The Broad Institute Genomics Platform"/>
            <consortium name="The Broad Institute Genome Sequencing Center for Infectious Disease"/>
            <person name="Wu L."/>
            <person name="Ma J."/>
        </authorList>
    </citation>
    <scope>NUCLEOTIDE SEQUENCE [LARGE SCALE GENOMIC DNA]</scope>
    <source>
        <strain evidence="2">SYNS20</strain>
    </source>
</reference>
<keyword evidence="2" id="KW-1185">Reference proteome</keyword>
<organism evidence="1 2">
    <name type="scientific">Streptomyces monticola</name>
    <dbReference type="NCBI Taxonomy" id="2666263"/>
    <lineage>
        <taxon>Bacteria</taxon>
        <taxon>Bacillati</taxon>
        <taxon>Actinomycetota</taxon>
        <taxon>Actinomycetes</taxon>
        <taxon>Kitasatosporales</taxon>
        <taxon>Streptomycetaceae</taxon>
        <taxon>Streptomyces</taxon>
    </lineage>
</organism>
<gene>
    <name evidence="1" type="ORF">ACFQVC_01250</name>
</gene>
<evidence type="ECO:0008006" key="3">
    <source>
        <dbReference type="Google" id="ProtNLM"/>
    </source>
</evidence>
<evidence type="ECO:0000313" key="2">
    <source>
        <dbReference type="Proteomes" id="UP001596523"/>
    </source>
</evidence>
<comment type="caution">
    <text evidence="1">The sequence shown here is derived from an EMBL/GenBank/DDBJ whole genome shotgun (WGS) entry which is preliminary data.</text>
</comment>
<name>A0ABW2JBD8_9ACTN</name>
<proteinExistence type="predicted"/>
<protein>
    <recommendedName>
        <fullName evidence="3">DUF4272 domain-containing protein</fullName>
    </recommendedName>
</protein>
<dbReference type="RefSeq" id="WP_381825441.1">
    <property type="nucleotide sequence ID" value="NZ_JBHTCF010000001.1"/>
</dbReference>
<sequence length="497" mass="54162">MIVIADARAAELYEAWSRVRADTDPASAEPLIQDCVRRLAADPGGEAAHVWVAGLVEMAGYLAWRPREETRRAAVAALLDAAAALDSGDCGHERHPYEEELGTLDEFEECLPGGAYLLGDTAERPRQEADLCPRNVAGTARVTADVVAPFCAPGIPAVVPEEHTSEVDSLLDFLHDYPSMEPGPTIESNAWGLPDRPSRGALAGFILTQHVSCWYVIYRITERPVFDAMIEGLEQAAALLGDTQSCPHTDGGHPGPEGRSYETDAELAFQLRSPGGRARAREGLGDEGPMEAWVCPRFLRELADEALGELHTAYTSLFGVRDTSGLDALYVRPEGGLDIGKLTQTVADGDGDVAEQNAGLWAARRHADAVDPHERLVLLHLAMWCAASLDLPYGPGREVRELLRSVDQEPLDRECPHGTDGHPDADLRESWNTREFKAHLDHLYAPGEFTAPRGAYPAEVWACPRLLAAWAQGPVIEMDEAYQDMDQEDGDEHSTLL</sequence>